<comment type="subunit">
    <text evidence="1">Component of the GINS complex.</text>
</comment>
<comment type="subcellular location">
    <subcellularLocation>
        <location evidence="1">Nucleus</location>
    </subcellularLocation>
</comment>
<comment type="function">
    <text evidence="1">Required for correct functioning of the GINS complex, a complex that plays an essential role in the initiation of DNA replication, and progression of DNA replication forks. GINS complex seems to bind preferentially to single-stranded DNA.</text>
</comment>
<evidence type="ECO:0000313" key="3">
    <source>
        <dbReference type="EMBL" id="TBU01774.1"/>
    </source>
</evidence>
<dbReference type="InterPro" id="IPR036224">
    <property type="entry name" value="GINS_bundle-like_dom_sf"/>
</dbReference>
<dbReference type="InterPro" id="IPR005339">
    <property type="entry name" value="GINS_Psf1"/>
</dbReference>
<dbReference type="AlphaFoldDB" id="A0A4Q9L2Y4"/>
<evidence type="ECO:0000313" key="4">
    <source>
        <dbReference type="Proteomes" id="UP000291404"/>
    </source>
</evidence>
<organism evidence="3 4">
    <name type="scientific">Hamiltosporidium magnivora</name>
    <dbReference type="NCBI Taxonomy" id="148818"/>
    <lineage>
        <taxon>Eukaryota</taxon>
        <taxon>Fungi</taxon>
        <taxon>Fungi incertae sedis</taxon>
        <taxon>Microsporidia</taxon>
        <taxon>Dubosqiidae</taxon>
        <taxon>Hamiltosporidium</taxon>
    </lineage>
</organism>
<evidence type="ECO:0000256" key="2">
    <source>
        <dbReference type="SAM" id="Coils"/>
    </source>
</evidence>
<dbReference type="GO" id="GO:1902983">
    <property type="term" value="P:DNA strand elongation involved in mitotic DNA replication"/>
    <property type="evidence" value="ECO:0007669"/>
    <property type="project" value="TreeGrafter"/>
</dbReference>
<reference evidence="3 4" key="1">
    <citation type="submission" date="2017-12" db="EMBL/GenBank/DDBJ databases">
        <authorList>
            <person name="Pombert J.-F."/>
            <person name="Haag K.L."/>
            <person name="Ebert D."/>
        </authorList>
    </citation>
    <scope>NUCLEOTIDE SEQUENCE [LARGE SCALE GENOMIC DNA]</scope>
    <source>
        <strain evidence="3">BE-OM-2</strain>
    </source>
</reference>
<dbReference type="VEuPathDB" id="MicrosporidiaDB:CWI36_1263p0010"/>
<dbReference type="STRING" id="148818.A0A4Q9L2Y4"/>
<gene>
    <name evidence="3" type="ORF">CWI36_1263p0010</name>
</gene>
<dbReference type="PANTHER" id="PTHR12914">
    <property type="entry name" value="PARTNER OF SLD5"/>
    <property type="match status" value="1"/>
</dbReference>
<comment type="similarity">
    <text evidence="1">Belongs to the GINS1/PSF1 family.</text>
</comment>
<keyword evidence="1" id="KW-0235">DNA replication</keyword>
<dbReference type="VEuPathDB" id="MicrosporidiaDB:CWI39_0832p0020"/>
<keyword evidence="4" id="KW-1185">Reference proteome</keyword>
<keyword evidence="1" id="KW-0539">Nucleus</keyword>
<feature type="coiled-coil region" evidence="2">
    <location>
        <begin position="91"/>
        <end position="118"/>
    </location>
</feature>
<dbReference type="PANTHER" id="PTHR12914:SF2">
    <property type="entry name" value="DNA REPLICATION COMPLEX GINS PROTEIN PSF1"/>
    <property type="match status" value="1"/>
</dbReference>
<keyword evidence="2" id="KW-0175">Coiled coil</keyword>
<comment type="caution">
    <text evidence="3">The sequence shown here is derived from an EMBL/GenBank/DDBJ whole genome shotgun (WGS) entry which is preliminary data.</text>
</comment>
<name>A0A4Q9L2Y4_9MICR</name>
<sequence>MLQFLNEIKANTAIYTFGKVLKTEKDVYLICYENTKIKIDSKQYNLKNNEWIRIIGNFDGRIIDSTYIEKIAGIDINLIKKVLTPINKISLQKIESENNLLEEKMKEVREKAERNEVSEKLSTDYFLLKKFKERNERIRIAYQFSRCIKIQNNYFKKDKIQHLLSDEENKHSFQSKQIFDEYFSEFGILDFIDEDPPLNNFVQILTLDNCGVVLDGNDFLEMKKNKLYFVKKKNIKHLIDQGLVKMINN</sequence>
<dbReference type="Proteomes" id="UP000291404">
    <property type="component" value="Unassembled WGS sequence"/>
</dbReference>
<accession>A0A4Q9L2Y4</accession>
<dbReference type="EMBL" id="PITI01001263">
    <property type="protein sequence ID" value="TBU01774.1"/>
    <property type="molecule type" value="Genomic_DNA"/>
</dbReference>
<evidence type="ECO:0000256" key="1">
    <source>
        <dbReference type="RuleBase" id="RU368085"/>
    </source>
</evidence>
<proteinExistence type="inferred from homology"/>
<dbReference type="SUPFAM" id="SSF158573">
    <property type="entry name" value="GINS helical bundle-like"/>
    <property type="match status" value="1"/>
</dbReference>
<dbReference type="GO" id="GO:0000811">
    <property type="term" value="C:GINS complex"/>
    <property type="evidence" value="ECO:0007669"/>
    <property type="project" value="UniProtKB-UniRule"/>
</dbReference>
<protein>
    <recommendedName>
        <fullName evidence="1">DNA replication complex GINS protein PSF1</fullName>
    </recommendedName>
</protein>